<name>A0A7T8K734_CALRO</name>
<protein>
    <submittedName>
        <fullName evidence="1">Uncharacterized protein</fullName>
    </submittedName>
</protein>
<evidence type="ECO:0000313" key="2">
    <source>
        <dbReference type="Proteomes" id="UP000595437"/>
    </source>
</evidence>
<keyword evidence="2" id="KW-1185">Reference proteome</keyword>
<accession>A0A7T8K734</accession>
<sequence>MSLECNVRIRIYALLEAWETPTEISRQLGIRRPTEYKVKATGIDWEVGYKAVSRLMQILMANLLKSIRAHAANMGVPHSTLALAVKNSGVKSLVRPLLTPALKESISNAAKLSSTTSKALGQGLVAPQSPNANPLDYAFWPHIEFKPCKLRHPNIAALKAADFVAKVCQAFRKRLMAIAAANSG</sequence>
<reference evidence="2" key="1">
    <citation type="submission" date="2021-01" db="EMBL/GenBank/DDBJ databases">
        <title>Caligus Genome Assembly.</title>
        <authorList>
            <person name="Gallardo-Escarate C."/>
        </authorList>
    </citation>
    <scope>NUCLEOTIDE SEQUENCE [LARGE SCALE GENOMIC DNA]</scope>
</reference>
<dbReference type="AlphaFoldDB" id="A0A7T8K734"/>
<proteinExistence type="predicted"/>
<evidence type="ECO:0000313" key="1">
    <source>
        <dbReference type="EMBL" id="QQP49407.1"/>
    </source>
</evidence>
<dbReference type="EMBL" id="CP045895">
    <property type="protein sequence ID" value="QQP49407.1"/>
    <property type="molecule type" value="Genomic_DNA"/>
</dbReference>
<dbReference type="OrthoDB" id="4843387at2759"/>
<dbReference type="Proteomes" id="UP000595437">
    <property type="component" value="Chromosome 6"/>
</dbReference>
<organism evidence="1 2">
    <name type="scientific">Caligus rogercresseyi</name>
    <name type="common">Sea louse</name>
    <dbReference type="NCBI Taxonomy" id="217165"/>
    <lineage>
        <taxon>Eukaryota</taxon>
        <taxon>Metazoa</taxon>
        <taxon>Ecdysozoa</taxon>
        <taxon>Arthropoda</taxon>
        <taxon>Crustacea</taxon>
        <taxon>Multicrustacea</taxon>
        <taxon>Hexanauplia</taxon>
        <taxon>Copepoda</taxon>
        <taxon>Siphonostomatoida</taxon>
        <taxon>Caligidae</taxon>
        <taxon>Caligus</taxon>
    </lineage>
</organism>
<gene>
    <name evidence="1" type="ORF">FKW44_010067</name>
</gene>